<gene>
    <name evidence="1" type="ORF">E1B03_22145</name>
</gene>
<dbReference type="Proteomes" id="UP000293850">
    <property type="component" value="Chromosome"/>
</dbReference>
<evidence type="ECO:0000313" key="2">
    <source>
        <dbReference type="Proteomes" id="UP000293850"/>
    </source>
</evidence>
<organism evidence="1 2">
    <name type="scientific">Citrobacter arsenatis</name>
    <dbReference type="NCBI Taxonomy" id="2546350"/>
    <lineage>
        <taxon>Bacteria</taxon>
        <taxon>Pseudomonadati</taxon>
        <taxon>Pseudomonadota</taxon>
        <taxon>Gammaproteobacteria</taxon>
        <taxon>Enterobacterales</taxon>
        <taxon>Enterobacteriaceae</taxon>
        <taxon>Citrobacter</taxon>
    </lineage>
</organism>
<accession>A0A4P6WST8</accession>
<dbReference type="EMBL" id="CP037864">
    <property type="protein sequence ID" value="QBM24985.1"/>
    <property type="molecule type" value="Genomic_DNA"/>
</dbReference>
<dbReference type="RefSeq" id="WP_071887387.1">
    <property type="nucleotide sequence ID" value="NZ_CP037864.1"/>
</dbReference>
<name>A0A4P6WST8_9ENTR</name>
<dbReference type="AlphaFoldDB" id="A0A4P6WST8"/>
<dbReference type="CDD" id="cd14744">
    <property type="entry name" value="PAAR_CT_2"/>
    <property type="match status" value="1"/>
</dbReference>
<proteinExistence type="predicted"/>
<dbReference type="KEGG" id="cars:E1B03_22145"/>
<dbReference type="Gene3D" id="2.60.200.60">
    <property type="match status" value="1"/>
</dbReference>
<evidence type="ECO:0000313" key="1">
    <source>
        <dbReference type="EMBL" id="QBM24985.1"/>
    </source>
</evidence>
<keyword evidence="2" id="KW-1185">Reference proteome</keyword>
<protein>
    <submittedName>
        <fullName evidence="1">PAAR domain-containing protein</fullName>
    </submittedName>
</protein>
<dbReference type="InterPro" id="IPR008727">
    <property type="entry name" value="PAAR_motif"/>
</dbReference>
<reference evidence="1 2" key="1">
    <citation type="submission" date="2019-03" db="EMBL/GenBank/DDBJ databases">
        <title>Complete genome sequence of an arsenate-respiring bacteria, Citrobacter sp. LY-1.</title>
        <authorList>
            <person name="Wang H."/>
            <person name="Liu Y."/>
            <person name="Li Q."/>
            <person name="Huang J."/>
        </authorList>
    </citation>
    <scope>NUCLEOTIDE SEQUENCE [LARGE SCALE GENOMIC DNA]</scope>
    <source>
        <strain evidence="1 2">LY-1</strain>
    </source>
</reference>
<sequence length="85" mass="8876">MLGVIRLSDKTTHGGIVLEGSSGVIFMGLPVSCMLDKVFCPIHGETIIIEGDFGSRINGKPIALHGHRCGCGCTLISSLPIAGRL</sequence>
<dbReference type="Pfam" id="PF05488">
    <property type="entry name" value="PAAR_motif"/>
    <property type="match status" value="1"/>
</dbReference>